<dbReference type="CDD" id="cd00882">
    <property type="entry name" value="Ras_like_GTPase"/>
    <property type="match status" value="1"/>
</dbReference>
<organism evidence="2 3">
    <name type="scientific">Astrephomene gubernaculifera</name>
    <dbReference type="NCBI Taxonomy" id="47775"/>
    <lineage>
        <taxon>Eukaryota</taxon>
        <taxon>Viridiplantae</taxon>
        <taxon>Chlorophyta</taxon>
        <taxon>core chlorophytes</taxon>
        <taxon>Chlorophyceae</taxon>
        <taxon>CS clade</taxon>
        <taxon>Chlamydomonadales</taxon>
        <taxon>Astrephomenaceae</taxon>
        <taxon>Astrephomene</taxon>
    </lineage>
</organism>
<comment type="caution">
    <text evidence="2">The sequence shown here is derived from an EMBL/GenBank/DDBJ whole genome shotgun (WGS) entry which is preliminary data.</text>
</comment>
<reference evidence="2 3" key="1">
    <citation type="journal article" date="2021" name="Sci. Rep.">
        <title>Genome sequencing of the multicellular alga Astrephomene provides insights into convergent evolution of germ-soma differentiation.</title>
        <authorList>
            <person name="Yamashita S."/>
            <person name="Yamamoto K."/>
            <person name="Matsuzaki R."/>
            <person name="Suzuki S."/>
            <person name="Yamaguchi H."/>
            <person name="Hirooka S."/>
            <person name="Minakuchi Y."/>
            <person name="Miyagishima S."/>
            <person name="Kawachi M."/>
            <person name="Toyoda A."/>
            <person name="Nozaki H."/>
        </authorList>
    </citation>
    <scope>NUCLEOTIDE SEQUENCE [LARGE SCALE GENOMIC DNA]</scope>
    <source>
        <strain evidence="2 3">NIES-4017</strain>
    </source>
</reference>
<dbReference type="Gene3D" id="3.40.50.300">
    <property type="entry name" value="P-loop containing nucleotide triphosphate hydrolases"/>
    <property type="match status" value="1"/>
</dbReference>
<dbReference type="InterPro" id="IPR019341">
    <property type="entry name" value="Alpha/Gamma-adaptin-bd_p34"/>
</dbReference>
<proteinExistence type="predicted"/>
<feature type="region of interest" description="Disordered" evidence="1">
    <location>
        <begin position="212"/>
        <end position="240"/>
    </location>
</feature>
<dbReference type="PANTHER" id="PTHR14659:SF1">
    <property type="entry name" value="ALPHA- AND GAMMA-ADAPTIN-BINDING PROTEIN P34"/>
    <property type="match status" value="1"/>
</dbReference>
<keyword evidence="3" id="KW-1185">Reference proteome</keyword>
<accession>A0AAD3HJI1</accession>
<dbReference type="SUPFAM" id="SSF52540">
    <property type="entry name" value="P-loop containing nucleoside triphosphate hydrolases"/>
    <property type="match status" value="1"/>
</dbReference>
<sequence>MTELDSCKKQPSSAADPLVLVAGAARTGKSTLVHSITGKVATSQQKISNWNIINKYYSANVVFCETVGEKVSNGSHPEALVLVFSLTDSGSFSHVQHVAKSFNLEAIEVKLLCGTHADALLEVDAAPERLETSLQKALYQEAASWSIEHRFEFIACCPGVPATDAVLALEGVQQGVRRVVEALQSHTWSNLTLAERQRHQPDAVMASGFPAVSSSGAGKGAPEPTAAAESGKKQGPITPTSVCDQWEEQQREVDNADTVDAEVEHTVEGLERLIEDLQGHKARLASLPDDERRKQAGAIALHMLEMLGLHDEESSGEEGG</sequence>
<dbReference type="Pfam" id="PF10199">
    <property type="entry name" value="Adaptin_binding"/>
    <property type="match status" value="1"/>
</dbReference>
<evidence type="ECO:0000256" key="1">
    <source>
        <dbReference type="SAM" id="MobiDB-lite"/>
    </source>
</evidence>
<dbReference type="AlphaFoldDB" id="A0AAD3HJI1"/>
<evidence type="ECO:0000313" key="2">
    <source>
        <dbReference type="EMBL" id="GFR43117.1"/>
    </source>
</evidence>
<protein>
    <submittedName>
        <fullName evidence="2">Uncharacterized protein</fullName>
    </submittedName>
</protein>
<evidence type="ECO:0000313" key="3">
    <source>
        <dbReference type="Proteomes" id="UP001054857"/>
    </source>
</evidence>
<dbReference type="InterPro" id="IPR027417">
    <property type="entry name" value="P-loop_NTPase"/>
</dbReference>
<dbReference type="Proteomes" id="UP001054857">
    <property type="component" value="Unassembled WGS sequence"/>
</dbReference>
<dbReference type="EMBL" id="BMAR01000005">
    <property type="protein sequence ID" value="GFR43117.1"/>
    <property type="molecule type" value="Genomic_DNA"/>
</dbReference>
<name>A0AAD3HJI1_9CHLO</name>
<dbReference type="PANTHER" id="PTHR14659">
    <property type="entry name" value="ALPHA- AND GAMMA-ADAPTIN-BINDING PROTEIN P34"/>
    <property type="match status" value="1"/>
</dbReference>
<gene>
    <name evidence="2" type="ORF">Agub_g4119</name>
</gene>